<evidence type="ECO:0000256" key="2">
    <source>
        <dbReference type="ARBA" id="ARBA00023015"/>
    </source>
</evidence>
<feature type="domain" description="HTH merR-type" evidence="6">
    <location>
        <begin position="28"/>
        <end position="97"/>
    </location>
</feature>
<keyword evidence="1" id="KW-0678">Repressor</keyword>
<dbReference type="Gene3D" id="1.10.1660.10">
    <property type="match status" value="1"/>
</dbReference>
<dbReference type="Gene3D" id="3.20.80.10">
    <property type="entry name" value="Regulatory factor, effector binding domain"/>
    <property type="match status" value="1"/>
</dbReference>
<evidence type="ECO:0000256" key="3">
    <source>
        <dbReference type="ARBA" id="ARBA00023125"/>
    </source>
</evidence>
<keyword evidence="8" id="KW-1185">Reference proteome</keyword>
<dbReference type="InterPro" id="IPR009061">
    <property type="entry name" value="DNA-bd_dom_put_sf"/>
</dbReference>
<dbReference type="InterPro" id="IPR047057">
    <property type="entry name" value="MerR_fam"/>
</dbReference>
<evidence type="ECO:0000256" key="4">
    <source>
        <dbReference type="ARBA" id="ARBA00023163"/>
    </source>
</evidence>
<dbReference type="EMBL" id="VUMO01000005">
    <property type="protein sequence ID" value="MSS19794.1"/>
    <property type="molecule type" value="Genomic_DNA"/>
</dbReference>
<evidence type="ECO:0000313" key="7">
    <source>
        <dbReference type="EMBL" id="MSS19794.1"/>
    </source>
</evidence>
<evidence type="ECO:0000259" key="6">
    <source>
        <dbReference type="PROSITE" id="PS50937"/>
    </source>
</evidence>
<accession>A0A7X2T9R5</accession>
<evidence type="ECO:0000256" key="5">
    <source>
        <dbReference type="SAM" id="Coils"/>
    </source>
</evidence>
<dbReference type="PANTHER" id="PTHR30204:SF69">
    <property type="entry name" value="MERR-FAMILY TRANSCRIPTIONAL REGULATOR"/>
    <property type="match status" value="1"/>
</dbReference>
<keyword evidence="2" id="KW-0805">Transcription regulation</keyword>
<dbReference type="GO" id="GO:0003700">
    <property type="term" value="F:DNA-binding transcription factor activity"/>
    <property type="evidence" value="ECO:0007669"/>
    <property type="project" value="InterPro"/>
</dbReference>
<dbReference type="SUPFAM" id="SSF55136">
    <property type="entry name" value="Probable bacterial effector-binding domain"/>
    <property type="match status" value="1"/>
</dbReference>
<evidence type="ECO:0000256" key="1">
    <source>
        <dbReference type="ARBA" id="ARBA00022491"/>
    </source>
</evidence>
<organism evidence="7 8">
    <name type="scientific">Pseudoramibacter porci</name>
    <dbReference type="NCBI Taxonomy" id="2606631"/>
    <lineage>
        <taxon>Bacteria</taxon>
        <taxon>Bacillati</taxon>
        <taxon>Bacillota</taxon>
        <taxon>Clostridia</taxon>
        <taxon>Eubacteriales</taxon>
        <taxon>Eubacteriaceae</taxon>
        <taxon>Pseudoramibacter</taxon>
    </lineage>
</organism>
<dbReference type="PANTHER" id="PTHR30204">
    <property type="entry name" value="REDOX-CYCLING DRUG-SENSING TRANSCRIPTIONAL ACTIVATOR SOXR"/>
    <property type="match status" value="1"/>
</dbReference>
<reference evidence="7 8" key="1">
    <citation type="submission" date="2019-08" db="EMBL/GenBank/DDBJ databases">
        <title>In-depth cultivation of the pig gut microbiome towards novel bacterial diversity and tailored functional studies.</title>
        <authorList>
            <person name="Wylensek D."/>
            <person name="Hitch T.C.A."/>
            <person name="Clavel T."/>
        </authorList>
    </citation>
    <scope>NUCLEOTIDE SEQUENCE [LARGE SCALE GENOMIC DNA]</scope>
    <source>
        <strain evidence="7 8">RF-744-FAT-4</strain>
    </source>
</reference>
<dbReference type="Proteomes" id="UP000461754">
    <property type="component" value="Unassembled WGS sequence"/>
</dbReference>
<proteinExistence type="predicted"/>
<evidence type="ECO:0000313" key="8">
    <source>
        <dbReference type="Proteomes" id="UP000461754"/>
    </source>
</evidence>
<keyword evidence="5" id="KW-0175">Coiled coil</keyword>
<dbReference type="GO" id="GO:0003677">
    <property type="term" value="F:DNA binding"/>
    <property type="evidence" value="ECO:0007669"/>
    <property type="project" value="UniProtKB-KW"/>
</dbReference>
<dbReference type="PROSITE" id="PS50937">
    <property type="entry name" value="HTH_MERR_2"/>
    <property type="match status" value="1"/>
</dbReference>
<feature type="coiled-coil region" evidence="5">
    <location>
        <begin position="111"/>
        <end position="138"/>
    </location>
</feature>
<name>A0A7X2T9R5_9FIRM</name>
<dbReference type="InterPro" id="IPR011256">
    <property type="entry name" value="Reg_factor_effector_dom_sf"/>
</dbReference>
<gene>
    <name evidence="7" type="ORF">FYJ52_05175</name>
</gene>
<dbReference type="Pfam" id="PF13411">
    <property type="entry name" value="MerR_1"/>
    <property type="match status" value="1"/>
</dbReference>
<keyword evidence="4" id="KW-0804">Transcription</keyword>
<dbReference type="SUPFAM" id="SSF46955">
    <property type="entry name" value="Putative DNA-binding domain"/>
    <property type="match status" value="1"/>
</dbReference>
<sequence>MMSLSDFHRSLHHHAGGLMTQSHQPEHTFKIGDLSRLFHIGADSIRYYERLGLLHPVRDPKSNYRLYTLDDIRAMNTIRELLALGFHTDDIRRFEADRHLDSVTALLEKEIQVVDAKMADLKKTRADLNARLTAIREDLSRDCSGKIVRLTLPERPCLMIVASPMADEMISYELARASGGFSEKIATIGCCDCYILDTTALNEAGTDYRTKGVFFYSSHLTLPCNHVLPAGDYLSVCYRGDFSQSLDLVPKMYKEAERLGLAPAGDPMEFCHIDRFETADRAEYLTEIQLPVADAAKK</sequence>
<dbReference type="AlphaFoldDB" id="A0A7X2T9R5"/>
<dbReference type="InterPro" id="IPR000551">
    <property type="entry name" value="MerR-type_HTH_dom"/>
</dbReference>
<keyword evidence="3" id="KW-0238">DNA-binding</keyword>
<comment type="caution">
    <text evidence="7">The sequence shown here is derived from an EMBL/GenBank/DDBJ whole genome shotgun (WGS) entry which is preliminary data.</text>
</comment>
<dbReference type="SMART" id="SM00422">
    <property type="entry name" value="HTH_MERR"/>
    <property type="match status" value="1"/>
</dbReference>
<protein>
    <submittedName>
        <fullName evidence="7">MerR family transcriptional regulator</fullName>
    </submittedName>
</protein>